<accession>A0AAW1DRL6</accession>
<evidence type="ECO:0000313" key="2">
    <source>
        <dbReference type="Proteomes" id="UP001461498"/>
    </source>
</evidence>
<keyword evidence="2" id="KW-1185">Reference proteome</keyword>
<protein>
    <submittedName>
        <fullName evidence="1">Uncharacterized protein</fullName>
    </submittedName>
</protein>
<comment type="caution">
    <text evidence="1">The sequence shown here is derived from an EMBL/GenBank/DDBJ whole genome shotgun (WGS) entry which is preliminary data.</text>
</comment>
<dbReference type="EMBL" id="JAPXFL010000001">
    <property type="protein sequence ID" value="KAK9511923.1"/>
    <property type="molecule type" value="Genomic_DNA"/>
</dbReference>
<name>A0AAW1DRL6_9HEMI</name>
<organism evidence="1 2">
    <name type="scientific">Rhynocoris fuscipes</name>
    <dbReference type="NCBI Taxonomy" id="488301"/>
    <lineage>
        <taxon>Eukaryota</taxon>
        <taxon>Metazoa</taxon>
        <taxon>Ecdysozoa</taxon>
        <taxon>Arthropoda</taxon>
        <taxon>Hexapoda</taxon>
        <taxon>Insecta</taxon>
        <taxon>Pterygota</taxon>
        <taxon>Neoptera</taxon>
        <taxon>Paraneoptera</taxon>
        <taxon>Hemiptera</taxon>
        <taxon>Heteroptera</taxon>
        <taxon>Panheteroptera</taxon>
        <taxon>Cimicomorpha</taxon>
        <taxon>Reduviidae</taxon>
        <taxon>Harpactorinae</taxon>
        <taxon>Harpactorini</taxon>
        <taxon>Rhynocoris</taxon>
    </lineage>
</organism>
<reference evidence="1 2" key="1">
    <citation type="submission" date="2022-12" db="EMBL/GenBank/DDBJ databases">
        <title>Chromosome-level genome assembly of true bugs.</title>
        <authorList>
            <person name="Ma L."/>
            <person name="Li H."/>
        </authorList>
    </citation>
    <scope>NUCLEOTIDE SEQUENCE [LARGE SCALE GENOMIC DNA]</scope>
    <source>
        <strain evidence="1">Lab_2022b</strain>
    </source>
</reference>
<dbReference type="AlphaFoldDB" id="A0AAW1DRL6"/>
<sequence>MDESPKPVRLLRKTSRGTTESLACKYDPRRTSNKDPRRWTLRAKYCGIWDILRYCEKVVAVVRYTADAKFHLH</sequence>
<dbReference type="Proteomes" id="UP001461498">
    <property type="component" value="Unassembled WGS sequence"/>
</dbReference>
<proteinExistence type="predicted"/>
<evidence type="ECO:0000313" key="1">
    <source>
        <dbReference type="EMBL" id="KAK9511923.1"/>
    </source>
</evidence>
<gene>
    <name evidence="1" type="ORF">O3M35_000483</name>
</gene>